<evidence type="ECO:0000313" key="1">
    <source>
        <dbReference type="EMBL" id="POR04074.1"/>
    </source>
</evidence>
<sequence>MVLPGALVLALFLALLPAGGLRADIPEGVALLQSRPREGRGLPFLPANTVRYLSASYRYGDVLLELYLIPALPGEAPAPDDAGSSWDPFQCPPLGAEVRSGDSPQADLVLRSVYQGVLVYLVTPREFSEHCQFLRSFLELFIFFLDSSPGQTLQRQQDFFRRHPEFPAVLELE</sequence>
<comment type="caution">
    <text evidence="1">The sequence shown here is derived from an EMBL/GenBank/DDBJ whole genome shotgun (WGS) entry which is preliminary data.</text>
</comment>
<gene>
    <name evidence="1" type="ORF">AU468_03620</name>
</gene>
<name>A0A2S4JX35_9SPIO</name>
<accession>A0A2S4JX35</accession>
<keyword evidence="2" id="KW-1185">Reference proteome</keyword>
<evidence type="ECO:0000313" key="2">
    <source>
        <dbReference type="Proteomes" id="UP000237350"/>
    </source>
</evidence>
<proteinExistence type="predicted"/>
<protein>
    <submittedName>
        <fullName evidence="1">Uncharacterized protein</fullName>
    </submittedName>
</protein>
<dbReference type="Proteomes" id="UP000237350">
    <property type="component" value="Unassembled WGS sequence"/>
</dbReference>
<organism evidence="1 2">
    <name type="scientific">Alkalispirochaeta sphaeroplastigenens</name>
    <dbReference type="NCBI Taxonomy" id="1187066"/>
    <lineage>
        <taxon>Bacteria</taxon>
        <taxon>Pseudomonadati</taxon>
        <taxon>Spirochaetota</taxon>
        <taxon>Spirochaetia</taxon>
        <taxon>Spirochaetales</taxon>
        <taxon>Spirochaetaceae</taxon>
        <taxon>Alkalispirochaeta</taxon>
    </lineage>
</organism>
<reference evidence="2" key="1">
    <citation type="submission" date="2015-12" db="EMBL/GenBank/DDBJ databases">
        <authorList>
            <person name="Lodha T.D."/>
            <person name="Chintalapati S."/>
            <person name="Chintalapati V.R."/>
            <person name="Sravanthi T."/>
        </authorList>
    </citation>
    <scope>NUCLEOTIDE SEQUENCE [LARGE SCALE GENOMIC DNA]</scope>
    <source>
        <strain evidence="2">JC133</strain>
    </source>
</reference>
<dbReference type="EMBL" id="LPWH01000049">
    <property type="protein sequence ID" value="POR04074.1"/>
    <property type="molecule type" value="Genomic_DNA"/>
</dbReference>
<dbReference type="AlphaFoldDB" id="A0A2S4JX35"/>